<keyword evidence="3" id="KW-1185">Reference proteome</keyword>
<protein>
    <submittedName>
        <fullName evidence="2">Uncharacterized protein</fullName>
    </submittedName>
</protein>
<feature type="compositionally biased region" description="Acidic residues" evidence="1">
    <location>
        <begin position="34"/>
        <end position="48"/>
    </location>
</feature>
<dbReference type="AlphaFoldDB" id="A0A2Z2HVC8"/>
<organism evidence="2 3">
    <name type="scientific">Natrarchaeobaculum aegyptiacum</name>
    <dbReference type="NCBI Taxonomy" id="745377"/>
    <lineage>
        <taxon>Archaea</taxon>
        <taxon>Methanobacteriati</taxon>
        <taxon>Methanobacteriota</taxon>
        <taxon>Stenosarchaea group</taxon>
        <taxon>Halobacteria</taxon>
        <taxon>Halobacteriales</taxon>
        <taxon>Natrialbaceae</taxon>
        <taxon>Natrarchaeobaculum</taxon>
    </lineage>
</organism>
<sequence length="194" mass="19992">MGASIASVSSAIAGCLGDASPAADVANVVGGDDAGSETDERGTEDDTGPDVADWVEFEHVDEASIERVEAIDLEAELDDDADEAIDEFIDDRDHDGVHDCWLVNEADEALEATMDIVTGDETVLEGSVSLPAGGALEMILSEEGAYETTVAAESDGTTTETTTTATPDPSCTVSRTVLAFGDGGSVSTHTESRC</sequence>
<gene>
    <name evidence="2" type="ORF">B1756_16895</name>
</gene>
<evidence type="ECO:0000256" key="1">
    <source>
        <dbReference type="SAM" id="MobiDB-lite"/>
    </source>
</evidence>
<feature type="region of interest" description="Disordered" evidence="1">
    <location>
        <begin position="23"/>
        <end position="51"/>
    </location>
</feature>
<dbReference type="KEGG" id="naj:B1756_16895"/>
<evidence type="ECO:0000313" key="3">
    <source>
        <dbReference type="Proteomes" id="UP000250088"/>
    </source>
</evidence>
<evidence type="ECO:0000313" key="2">
    <source>
        <dbReference type="EMBL" id="ARS91239.1"/>
    </source>
</evidence>
<name>A0A2Z2HVC8_9EURY</name>
<accession>A0A2Z2HVC8</accession>
<dbReference type="EMBL" id="CP019893">
    <property type="protein sequence ID" value="ARS91239.1"/>
    <property type="molecule type" value="Genomic_DNA"/>
</dbReference>
<dbReference type="Proteomes" id="UP000250088">
    <property type="component" value="Chromosome"/>
</dbReference>
<proteinExistence type="predicted"/>
<reference evidence="3" key="1">
    <citation type="submission" date="2017-02" db="EMBL/GenBank/DDBJ databases">
        <title>Natronthermophilus aegyptiacus gen. nov.,sp. nov., an aerobic, extremely halophilic alkalithermophilic archaeon isolated from the athalassohaline Wadi An Natrun, Egypt.</title>
        <authorList>
            <person name="Zhao B."/>
        </authorList>
    </citation>
    <scope>NUCLEOTIDE SEQUENCE [LARGE SCALE GENOMIC DNA]</scope>
    <source>
        <strain evidence="3">JW/NM-HA 15</strain>
    </source>
</reference>